<dbReference type="RefSeq" id="WP_183449446.1">
    <property type="nucleotide sequence ID" value="NZ_JACHWB010000002.1"/>
</dbReference>
<sequence length="367" mass="38713">MAVFTLTVTNPAGVDLSLFFPGLLGTRWSSAGYTPTSGNSNYRIISNGVVDETRSYSIETSGKDYSFSHGDAAVGGTITSATLSVTPMGGTKAQLATLSIDLGSYTTTYGGVPIPSILDLTPAALMRFADRLDSNRATLVLKGADGNDKLPGSQWSDILDGGRGVDWLEGMGGDDLYYVDNQGDAVRENGGEGLDTVVSTVTYRLAEGTSVEILRAFPSSGRVGLTGNSFSNQIFGNESANRLDGGAGNDALTGGLGRDVFLFSTKLSKTGNVDQILDFRVVDDSIWLENSIFKGLGKVGSLTKPAKLNGDAFITGSRAQDKEDRIIYTKTTGSLYYDADGTGKAAQIKFAQLEKGLNVKASDFFIV</sequence>
<proteinExistence type="predicted"/>
<evidence type="ECO:0000313" key="2">
    <source>
        <dbReference type="Proteomes" id="UP000532010"/>
    </source>
</evidence>
<comment type="caution">
    <text evidence="1">The sequence shown here is derived from an EMBL/GenBank/DDBJ whole genome shotgun (WGS) entry which is preliminary data.</text>
</comment>
<name>A0A7W4YVV9_9HYPH</name>
<dbReference type="Proteomes" id="UP000532010">
    <property type="component" value="Unassembled WGS sequence"/>
</dbReference>
<accession>A0A7W4YVV9</accession>
<dbReference type="SUPFAM" id="SSF51120">
    <property type="entry name" value="beta-Roll"/>
    <property type="match status" value="1"/>
</dbReference>
<dbReference type="GO" id="GO:0005509">
    <property type="term" value="F:calcium ion binding"/>
    <property type="evidence" value="ECO:0007669"/>
    <property type="project" value="InterPro"/>
</dbReference>
<protein>
    <submittedName>
        <fullName evidence="1">Ca2+-binding RTX toxin-like protein</fullName>
    </submittedName>
</protein>
<dbReference type="InterPro" id="IPR001343">
    <property type="entry name" value="Hemolysn_Ca-bd"/>
</dbReference>
<dbReference type="Gene3D" id="2.150.10.10">
    <property type="entry name" value="Serralysin-like metalloprotease, C-terminal"/>
    <property type="match status" value="2"/>
</dbReference>
<evidence type="ECO:0000313" key="1">
    <source>
        <dbReference type="EMBL" id="MBB3018862.1"/>
    </source>
</evidence>
<dbReference type="Pfam" id="PF00353">
    <property type="entry name" value="HemolysinCabind"/>
    <property type="match status" value="2"/>
</dbReference>
<dbReference type="InterPro" id="IPR011049">
    <property type="entry name" value="Serralysin-like_metalloprot_C"/>
</dbReference>
<keyword evidence="2" id="KW-1185">Reference proteome</keyword>
<dbReference type="EMBL" id="JACHWB010000002">
    <property type="protein sequence ID" value="MBB3018862.1"/>
    <property type="molecule type" value="Genomic_DNA"/>
</dbReference>
<gene>
    <name evidence="1" type="ORF">FHR70_001916</name>
</gene>
<organism evidence="1 2">
    <name type="scientific">Microvirga lupini</name>
    <dbReference type="NCBI Taxonomy" id="420324"/>
    <lineage>
        <taxon>Bacteria</taxon>
        <taxon>Pseudomonadati</taxon>
        <taxon>Pseudomonadota</taxon>
        <taxon>Alphaproteobacteria</taxon>
        <taxon>Hyphomicrobiales</taxon>
        <taxon>Methylobacteriaceae</taxon>
        <taxon>Microvirga</taxon>
    </lineage>
</organism>
<dbReference type="PRINTS" id="PR00313">
    <property type="entry name" value="CABNDNGRPT"/>
</dbReference>
<dbReference type="AlphaFoldDB" id="A0A7W4YVV9"/>
<reference evidence="1 2" key="1">
    <citation type="submission" date="2020-08" db="EMBL/GenBank/DDBJ databases">
        <title>The Agave Microbiome: Exploring the role of microbial communities in plant adaptations to desert environments.</title>
        <authorList>
            <person name="Partida-Martinez L.P."/>
        </authorList>
    </citation>
    <scope>NUCLEOTIDE SEQUENCE [LARGE SCALE GENOMIC DNA]</scope>
    <source>
        <strain evidence="1 2">AT3.9</strain>
    </source>
</reference>